<dbReference type="PRINTS" id="PR00411">
    <property type="entry name" value="PNDRDTASEI"/>
</dbReference>
<evidence type="ECO:0000313" key="3">
    <source>
        <dbReference type="Proteomes" id="UP000664132"/>
    </source>
</evidence>
<feature type="domain" description="FAD/NAD(P)-binding" evidence="1">
    <location>
        <begin position="45"/>
        <end position="355"/>
    </location>
</feature>
<dbReference type="PANTHER" id="PTHR43735:SF5">
    <property type="entry name" value="FAD_NAD(P)-BINDING DOMAIN-CONTAINING PROTEIN"/>
    <property type="match status" value="1"/>
</dbReference>
<gene>
    <name evidence="2" type="ORF">IFR04_006657</name>
</gene>
<dbReference type="SUPFAM" id="SSF51905">
    <property type="entry name" value="FAD/NAD(P)-binding domain"/>
    <property type="match status" value="1"/>
</dbReference>
<dbReference type="AlphaFoldDB" id="A0A8H7TIQ9"/>
<dbReference type="GO" id="GO:0050660">
    <property type="term" value="F:flavin adenine dinucleotide binding"/>
    <property type="evidence" value="ECO:0007669"/>
    <property type="project" value="TreeGrafter"/>
</dbReference>
<dbReference type="Gene3D" id="3.50.50.100">
    <property type="match status" value="1"/>
</dbReference>
<dbReference type="GO" id="GO:0004174">
    <property type="term" value="F:electron-transferring-flavoprotein dehydrogenase activity"/>
    <property type="evidence" value="ECO:0007669"/>
    <property type="project" value="TreeGrafter"/>
</dbReference>
<organism evidence="2 3">
    <name type="scientific">Cadophora malorum</name>
    <dbReference type="NCBI Taxonomy" id="108018"/>
    <lineage>
        <taxon>Eukaryota</taxon>
        <taxon>Fungi</taxon>
        <taxon>Dikarya</taxon>
        <taxon>Ascomycota</taxon>
        <taxon>Pezizomycotina</taxon>
        <taxon>Leotiomycetes</taxon>
        <taxon>Helotiales</taxon>
        <taxon>Ploettnerulaceae</taxon>
        <taxon>Cadophora</taxon>
    </lineage>
</organism>
<evidence type="ECO:0000313" key="2">
    <source>
        <dbReference type="EMBL" id="KAG4420181.1"/>
    </source>
</evidence>
<sequence length="436" mass="48073">MPSDMPVFAVRYVGEILTYVLKLLNQRIHALIHRHTYRSLPNPKHIVVIGGSFSGLYLAFRLSESVPSGYRVILIEQNSHFNYTFNFPRYSVVKGREQNAFVPYEGLFGKMPEGVFVQVRGRAVDIRFRDGDGSGSGEVVLEGGEKVEFEYLAIATGVTQSPPAKLLSIEKEGACEELRVLQERIREAEGIAVVGAGAVGVQLAADVKTFWPEKKVTVVHSRERILSSFGERLHEFVMGKLKDIGLEVVLGERPVLEKSGNWEPMELEFKDGSKREFNLVIPCTGQTPNTSILASFSPSSISPLTQRILVNKKLQLLDGGEGKAGTSTAFLNIFALGDVAETGGPKFARAGSAQAEIVRGNIVALIEKKGNNKLQDYVPSVLEGSLKLSLGKDEFVFYVQDEKRDYMFPGKAKNIDLEVAKAWKMFDADMNNAAIV</sequence>
<dbReference type="PRINTS" id="PR00368">
    <property type="entry name" value="FADPNR"/>
</dbReference>
<keyword evidence="3" id="KW-1185">Reference proteome</keyword>
<dbReference type="Pfam" id="PF07992">
    <property type="entry name" value="Pyr_redox_2"/>
    <property type="match status" value="1"/>
</dbReference>
<proteinExistence type="predicted"/>
<accession>A0A8H7TIQ9</accession>
<dbReference type="InterPro" id="IPR023753">
    <property type="entry name" value="FAD/NAD-binding_dom"/>
</dbReference>
<reference evidence="2" key="1">
    <citation type="submission" date="2021-02" db="EMBL/GenBank/DDBJ databases">
        <title>Genome sequence Cadophora malorum strain M34.</title>
        <authorList>
            <person name="Stefanovic E."/>
            <person name="Vu D."/>
            <person name="Scully C."/>
            <person name="Dijksterhuis J."/>
            <person name="Roader J."/>
            <person name="Houbraken J."/>
        </authorList>
    </citation>
    <scope>NUCLEOTIDE SEQUENCE</scope>
    <source>
        <strain evidence="2">M34</strain>
    </source>
</reference>
<dbReference type="EMBL" id="JAFJYH010000089">
    <property type="protein sequence ID" value="KAG4420181.1"/>
    <property type="molecule type" value="Genomic_DNA"/>
</dbReference>
<protein>
    <recommendedName>
        <fullName evidence="1">FAD/NAD(P)-binding domain-containing protein</fullName>
    </recommendedName>
</protein>
<dbReference type="PANTHER" id="PTHR43735">
    <property type="entry name" value="APOPTOSIS-INDUCING FACTOR 1"/>
    <property type="match status" value="1"/>
</dbReference>
<dbReference type="InterPro" id="IPR036188">
    <property type="entry name" value="FAD/NAD-bd_sf"/>
</dbReference>
<evidence type="ECO:0000259" key="1">
    <source>
        <dbReference type="Pfam" id="PF07992"/>
    </source>
</evidence>
<dbReference type="Proteomes" id="UP000664132">
    <property type="component" value="Unassembled WGS sequence"/>
</dbReference>
<dbReference type="GO" id="GO:0005737">
    <property type="term" value="C:cytoplasm"/>
    <property type="evidence" value="ECO:0007669"/>
    <property type="project" value="TreeGrafter"/>
</dbReference>
<name>A0A8H7TIQ9_9HELO</name>
<dbReference type="OrthoDB" id="202203at2759"/>
<comment type="caution">
    <text evidence="2">The sequence shown here is derived from an EMBL/GenBank/DDBJ whole genome shotgun (WGS) entry which is preliminary data.</text>
</comment>